<proteinExistence type="predicted"/>
<gene>
    <name evidence="2" type="ORF">HPB52_010730</name>
</gene>
<reference evidence="2" key="1">
    <citation type="journal article" date="2020" name="Cell">
        <title>Large-Scale Comparative Analyses of Tick Genomes Elucidate Their Genetic Diversity and Vector Capacities.</title>
        <authorList>
            <consortium name="Tick Genome and Microbiome Consortium (TIGMIC)"/>
            <person name="Jia N."/>
            <person name="Wang J."/>
            <person name="Shi W."/>
            <person name="Du L."/>
            <person name="Sun Y."/>
            <person name="Zhan W."/>
            <person name="Jiang J.F."/>
            <person name="Wang Q."/>
            <person name="Zhang B."/>
            <person name="Ji P."/>
            <person name="Bell-Sakyi L."/>
            <person name="Cui X.M."/>
            <person name="Yuan T.T."/>
            <person name="Jiang B.G."/>
            <person name="Yang W.F."/>
            <person name="Lam T.T."/>
            <person name="Chang Q.C."/>
            <person name="Ding S.J."/>
            <person name="Wang X.J."/>
            <person name="Zhu J.G."/>
            <person name="Ruan X.D."/>
            <person name="Zhao L."/>
            <person name="Wei J.T."/>
            <person name="Ye R.Z."/>
            <person name="Que T.C."/>
            <person name="Du C.H."/>
            <person name="Zhou Y.H."/>
            <person name="Cheng J.X."/>
            <person name="Dai P.F."/>
            <person name="Guo W.B."/>
            <person name="Han X.H."/>
            <person name="Huang E.J."/>
            <person name="Li L.F."/>
            <person name="Wei W."/>
            <person name="Gao Y.C."/>
            <person name="Liu J.Z."/>
            <person name="Shao H.Z."/>
            <person name="Wang X."/>
            <person name="Wang C.C."/>
            <person name="Yang T.C."/>
            <person name="Huo Q.B."/>
            <person name="Li W."/>
            <person name="Chen H.Y."/>
            <person name="Chen S.E."/>
            <person name="Zhou L.G."/>
            <person name="Ni X.B."/>
            <person name="Tian J.H."/>
            <person name="Sheng Y."/>
            <person name="Liu T."/>
            <person name="Pan Y.S."/>
            <person name="Xia L.Y."/>
            <person name="Li J."/>
            <person name="Zhao F."/>
            <person name="Cao W.C."/>
        </authorList>
    </citation>
    <scope>NUCLEOTIDE SEQUENCE</scope>
    <source>
        <strain evidence="2">Rsan-2018</strain>
    </source>
</reference>
<dbReference type="Proteomes" id="UP000821837">
    <property type="component" value="Chromosome 1"/>
</dbReference>
<accession>A0A9D4T9F1</accession>
<dbReference type="EMBL" id="JABSTV010001245">
    <property type="protein sequence ID" value="KAH7983300.1"/>
    <property type="molecule type" value="Genomic_DNA"/>
</dbReference>
<evidence type="ECO:0000256" key="1">
    <source>
        <dbReference type="SAM" id="MobiDB-lite"/>
    </source>
</evidence>
<dbReference type="AlphaFoldDB" id="A0A9D4T9F1"/>
<dbReference type="VEuPathDB" id="VectorBase:RSAN_051451"/>
<feature type="compositionally biased region" description="Low complexity" evidence="1">
    <location>
        <begin position="13"/>
        <end position="23"/>
    </location>
</feature>
<evidence type="ECO:0000313" key="2">
    <source>
        <dbReference type="EMBL" id="KAH7983300.1"/>
    </source>
</evidence>
<feature type="region of interest" description="Disordered" evidence="1">
    <location>
        <begin position="173"/>
        <end position="212"/>
    </location>
</feature>
<comment type="caution">
    <text evidence="2">The sequence shown here is derived from an EMBL/GenBank/DDBJ whole genome shotgun (WGS) entry which is preliminary data.</text>
</comment>
<keyword evidence="3" id="KW-1185">Reference proteome</keyword>
<sequence>MKRLEVELLKAQSSSEGSEASSGVERKSFRMKDLMQPYRSGEDIGLFLVNFERTAAELAEDFASRRALDRREIPQREGQIKKATGWKGHSVQDNRELNAEPAEKREKNLAYGEGVVCALTRSKARELATRAAPLDVSPRITEKAGVEEPANAVDTVTTPASFRSVFLRREGMGGHGAGASTGKAAEPSWRHFGFRSAGNRCKGRGGGRVGAT</sequence>
<feature type="region of interest" description="Disordered" evidence="1">
    <location>
        <begin position="1"/>
        <end position="26"/>
    </location>
</feature>
<protein>
    <submittedName>
        <fullName evidence="2">Uncharacterized protein</fullName>
    </submittedName>
</protein>
<name>A0A9D4T9F1_RHISA</name>
<evidence type="ECO:0000313" key="3">
    <source>
        <dbReference type="Proteomes" id="UP000821837"/>
    </source>
</evidence>
<reference evidence="2" key="2">
    <citation type="submission" date="2021-09" db="EMBL/GenBank/DDBJ databases">
        <authorList>
            <person name="Jia N."/>
            <person name="Wang J."/>
            <person name="Shi W."/>
            <person name="Du L."/>
            <person name="Sun Y."/>
            <person name="Zhan W."/>
            <person name="Jiang J."/>
            <person name="Wang Q."/>
            <person name="Zhang B."/>
            <person name="Ji P."/>
            <person name="Sakyi L.B."/>
            <person name="Cui X."/>
            <person name="Yuan T."/>
            <person name="Jiang B."/>
            <person name="Yang W."/>
            <person name="Lam T.T.-Y."/>
            <person name="Chang Q."/>
            <person name="Ding S."/>
            <person name="Wang X."/>
            <person name="Zhu J."/>
            <person name="Ruan X."/>
            <person name="Zhao L."/>
            <person name="Wei J."/>
            <person name="Que T."/>
            <person name="Du C."/>
            <person name="Cheng J."/>
            <person name="Dai P."/>
            <person name="Han X."/>
            <person name="Huang E."/>
            <person name="Gao Y."/>
            <person name="Liu J."/>
            <person name="Shao H."/>
            <person name="Ye R."/>
            <person name="Li L."/>
            <person name="Wei W."/>
            <person name="Wang X."/>
            <person name="Wang C."/>
            <person name="Huo Q."/>
            <person name="Li W."/>
            <person name="Guo W."/>
            <person name="Chen H."/>
            <person name="Chen S."/>
            <person name="Zhou L."/>
            <person name="Zhou L."/>
            <person name="Ni X."/>
            <person name="Tian J."/>
            <person name="Zhou Y."/>
            <person name="Sheng Y."/>
            <person name="Liu T."/>
            <person name="Pan Y."/>
            <person name="Xia L."/>
            <person name="Li J."/>
            <person name="Zhao F."/>
            <person name="Cao W."/>
        </authorList>
    </citation>
    <scope>NUCLEOTIDE SEQUENCE</scope>
    <source>
        <strain evidence="2">Rsan-2018</strain>
        <tissue evidence="2">Larvae</tissue>
    </source>
</reference>
<organism evidence="2 3">
    <name type="scientific">Rhipicephalus sanguineus</name>
    <name type="common">Brown dog tick</name>
    <name type="synonym">Ixodes sanguineus</name>
    <dbReference type="NCBI Taxonomy" id="34632"/>
    <lineage>
        <taxon>Eukaryota</taxon>
        <taxon>Metazoa</taxon>
        <taxon>Ecdysozoa</taxon>
        <taxon>Arthropoda</taxon>
        <taxon>Chelicerata</taxon>
        <taxon>Arachnida</taxon>
        <taxon>Acari</taxon>
        <taxon>Parasitiformes</taxon>
        <taxon>Ixodida</taxon>
        <taxon>Ixodoidea</taxon>
        <taxon>Ixodidae</taxon>
        <taxon>Rhipicephalinae</taxon>
        <taxon>Rhipicephalus</taxon>
        <taxon>Rhipicephalus</taxon>
    </lineage>
</organism>